<protein>
    <recommendedName>
        <fullName evidence="3">histone acetyltransferase</fullName>
        <ecNumber evidence="3">2.3.1.48</ecNumber>
    </recommendedName>
</protein>
<evidence type="ECO:0000256" key="16">
    <source>
        <dbReference type="ARBA" id="ARBA00047787"/>
    </source>
</evidence>
<dbReference type="PANTHER" id="PTHR10615:SF218">
    <property type="entry name" value="HISTONE ACETYLTRANSFERASE ESA1"/>
    <property type="match status" value="1"/>
</dbReference>
<feature type="active site" description="Proton donor/acceptor" evidence="18">
    <location>
        <position position="442"/>
    </location>
</feature>
<dbReference type="GO" id="GO:0006281">
    <property type="term" value="P:DNA repair"/>
    <property type="evidence" value="ECO:0007669"/>
    <property type="project" value="UniProtKB-KW"/>
</dbReference>
<dbReference type="SUPFAM" id="SSF54160">
    <property type="entry name" value="Chromo domain-like"/>
    <property type="match status" value="1"/>
</dbReference>
<evidence type="ECO:0000256" key="10">
    <source>
        <dbReference type="ARBA" id="ARBA00023163"/>
    </source>
</evidence>
<dbReference type="GO" id="GO:0003682">
    <property type="term" value="F:chromatin binding"/>
    <property type="evidence" value="ECO:0007669"/>
    <property type="project" value="TreeGrafter"/>
</dbReference>
<keyword evidence="9" id="KW-0010">Activator</keyword>
<evidence type="ECO:0000256" key="7">
    <source>
        <dbReference type="ARBA" id="ARBA00022990"/>
    </source>
</evidence>
<accession>A0A8H7SC23</accession>
<dbReference type="Pfam" id="PF01853">
    <property type="entry name" value="MOZ_SAS"/>
    <property type="match status" value="1"/>
</dbReference>
<evidence type="ECO:0000256" key="4">
    <source>
        <dbReference type="ARBA" id="ARBA00022679"/>
    </source>
</evidence>
<dbReference type="EC" id="2.3.1.48" evidence="3"/>
<reference evidence="21 22" key="1">
    <citation type="submission" date="2020-12" db="EMBL/GenBank/DDBJ databases">
        <title>Metabolic potential, ecology and presence of endohyphal bacteria is reflected in genomic diversity of Mucoromycotina.</title>
        <authorList>
            <person name="Muszewska A."/>
            <person name="Okrasinska A."/>
            <person name="Steczkiewicz K."/>
            <person name="Drgas O."/>
            <person name="Orlowska M."/>
            <person name="Perlinska-Lenart U."/>
            <person name="Aleksandrzak-Piekarczyk T."/>
            <person name="Szatraj K."/>
            <person name="Zielenkiewicz U."/>
            <person name="Pilsyk S."/>
            <person name="Malc E."/>
            <person name="Mieczkowski P."/>
            <person name="Kruszewska J.S."/>
            <person name="Biernat P."/>
            <person name="Pawlowska J."/>
        </authorList>
    </citation>
    <scope>NUCLEOTIDE SEQUENCE [LARGE SCALE GENOMIC DNA]</scope>
    <source>
        <strain evidence="21 22">CBS 142.35</strain>
    </source>
</reference>
<dbReference type="GO" id="GO:0000785">
    <property type="term" value="C:chromatin"/>
    <property type="evidence" value="ECO:0007669"/>
    <property type="project" value="TreeGrafter"/>
</dbReference>
<dbReference type="Gene3D" id="3.30.60.60">
    <property type="entry name" value="N-acetyl transferase-like"/>
    <property type="match status" value="1"/>
</dbReference>
<dbReference type="InterPro" id="IPR025995">
    <property type="entry name" value="Tudor-knot"/>
</dbReference>
<sequence>MSGDSTHLVNSNNNSQQSGKMTHATSEAKDAALQRAMATTNGISNSNDKNNNNTNSSMDSEKAKRRQAQIQKFVTSPLQCKLFVKKISTGQDYEYRKAEILWARETKSDPPGLEYYVHYVEFNKRLDEWVDFSRLDFNRDIEFPKPDQKKNKNRDATATPPPNQQGATSSTQQQRAGTPSSAGQKRKTPHDESSTTGTSTTTTATAPVGTTDDKENHQVVLGDEDEDGQTMDVIQEDRQPETFSKKQEIEKLRTSGSMTQCVGEVARVKNLNKIQMGKHEVESWYFAPYPQEYAYCDTLFICEFCLSYYASQKQLERHRDRCQLQHPPGNEIYRHEEISFFEIDGRKQKTWCRNLCLLSKLFLDHKTLYYDVDPFLFYCMTIRDDIGCHLIGYFSKEKESSENYNVACILTLPQYQRHGYGKLLIGFSYELSKAEGRAGSPEKPLSDLGLLSYRAYWTETIVEYLLSTNEDVTIEEISQKTSITSQDILHTLQNIGALKYYRGQHIICLGDKVVEQFERNREKKNKRKIVSSKLDWKPLHFTPAQLRFL</sequence>
<dbReference type="InterPro" id="IPR002717">
    <property type="entry name" value="HAT_MYST-type"/>
</dbReference>
<dbReference type="PANTHER" id="PTHR10615">
    <property type="entry name" value="HISTONE ACETYLTRANSFERASE"/>
    <property type="match status" value="1"/>
</dbReference>
<dbReference type="InterPro" id="IPR000953">
    <property type="entry name" value="Chromo/chromo_shadow_dom"/>
</dbReference>
<dbReference type="FunFam" id="1.10.10.10:FF:000022">
    <property type="entry name" value="Histone acetyltransferase"/>
    <property type="match status" value="1"/>
</dbReference>
<dbReference type="Gene3D" id="3.40.630.30">
    <property type="match status" value="1"/>
</dbReference>
<evidence type="ECO:0000256" key="2">
    <source>
        <dbReference type="ARBA" id="ARBA00010107"/>
    </source>
</evidence>
<evidence type="ECO:0000256" key="6">
    <source>
        <dbReference type="ARBA" id="ARBA00022853"/>
    </source>
</evidence>
<dbReference type="InterPro" id="IPR040706">
    <property type="entry name" value="Zf-MYST"/>
</dbReference>
<evidence type="ECO:0000256" key="3">
    <source>
        <dbReference type="ARBA" id="ARBA00013184"/>
    </source>
</evidence>
<evidence type="ECO:0000256" key="9">
    <source>
        <dbReference type="ARBA" id="ARBA00023159"/>
    </source>
</evidence>
<dbReference type="Pfam" id="PF11717">
    <property type="entry name" value="Tudor-knot"/>
    <property type="match status" value="1"/>
</dbReference>
<comment type="caution">
    <text evidence="21">The sequence shown here is derived from an EMBL/GenBank/DDBJ whole genome shotgun (WGS) entry which is preliminary data.</text>
</comment>
<feature type="compositionally biased region" description="Polar residues" evidence="19">
    <location>
        <begin position="1"/>
        <end position="25"/>
    </location>
</feature>
<dbReference type="GO" id="GO:0004402">
    <property type="term" value="F:histone acetyltransferase activity"/>
    <property type="evidence" value="ECO:0007669"/>
    <property type="project" value="InterPro"/>
</dbReference>
<evidence type="ECO:0000256" key="17">
    <source>
        <dbReference type="ARBA" id="ARBA00048940"/>
    </source>
</evidence>
<dbReference type="OrthoDB" id="787137at2759"/>
<evidence type="ECO:0000256" key="18">
    <source>
        <dbReference type="PIRSR" id="PIRSR602717-51"/>
    </source>
</evidence>
<dbReference type="GO" id="GO:0003712">
    <property type="term" value="F:transcription coregulator activity"/>
    <property type="evidence" value="ECO:0007669"/>
    <property type="project" value="TreeGrafter"/>
</dbReference>
<dbReference type="FunFam" id="3.40.630.30:FF:000002">
    <property type="entry name" value="Histone acetyltransferase"/>
    <property type="match status" value="1"/>
</dbReference>
<evidence type="ECO:0000256" key="12">
    <source>
        <dbReference type="ARBA" id="ARBA00023242"/>
    </source>
</evidence>
<evidence type="ECO:0000256" key="1">
    <source>
        <dbReference type="ARBA" id="ARBA00004123"/>
    </source>
</evidence>
<comment type="catalytic activity">
    <reaction evidence="16">
        <text>L-lysyl-[protein] + acetyl-CoA = N(6)-acetyl-L-lysyl-[protein] + CoA + H(+)</text>
        <dbReference type="Rhea" id="RHEA:45948"/>
        <dbReference type="Rhea" id="RHEA-COMP:9752"/>
        <dbReference type="Rhea" id="RHEA-COMP:10731"/>
        <dbReference type="ChEBI" id="CHEBI:15378"/>
        <dbReference type="ChEBI" id="CHEBI:29969"/>
        <dbReference type="ChEBI" id="CHEBI:57287"/>
        <dbReference type="ChEBI" id="CHEBI:57288"/>
        <dbReference type="ChEBI" id="CHEBI:61930"/>
    </reaction>
    <physiologicalReaction direction="left-to-right" evidence="16">
        <dbReference type="Rhea" id="RHEA:45949"/>
    </physiologicalReaction>
</comment>
<keyword evidence="8" id="KW-0805">Transcription regulation</keyword>
<comment type="function">
    <text evidence="13">Catalytic component of the NuA4 histone acetyltransferase (HAT) complex which is involved in epigenetic transcriptional activation of selected genes principally by acetylation of nucleosomal histones H4, H3, H2B, H2A and H2A variant H2A.Z. Acetylates histone H4 to form H4K5ac, H4K8ac, H4K12ac and H4K16ac, histone H3 to form H3K14ac, and histone H2A to form H2AK4ac and H2AK7ac. The NuA4 complex is involved in the DNA damage response and is required for chromosome segregation. The NuA4 complex plays a direct role in repair of DNA double-strand breaks (DSBs) through homologous recombination. Recruitment to promoters depends on H3K4me. Also acetylates non-histone proteins. In addition to protein acetyltransferase, can use different acyl-CoA substrates, such as 2-hydroxyisobutanoyl-CoA (2-hydroxyisobutyryl-CoA) or (2E)-butenoyl-CoA (crotonyl-CoA), and is able to mediate protein 2-hydroxyisobutyrylation and crotonylation, respectively.</text>
</comment>
<evidence type="ECO:0000256" key="13">
    <source>
        <dbReference type="ARBA" id="ARBA00045805"/>
    </source>
</evidence>
<keyword evidence="11" id="KW-0234">DNA repair</keyword>
<comment type="subcellular location">
    <subcellularLocation>
        <location evidence="1">Nucleus</location>
    </subcellularLocation>
</comment>
<organism evidence="21 22">
    <name type="scientific">Circinella minor</name>
    <dbReference type="NCBI Taxonomy" id="1195481"/>
    <lineage>
        <taxon>Eukaryota</taxon>
        <taxon>Fungi</taxon>
        <taxon>Fungi incertae sedis</taxon>
        <taxon>Mucoromycota</taxon>
        <taxon>Mucoromycotina</taxon>
        <taxon>Mucoromycetes</taxon>
        <taxon>Mucorales</taxon>
        <taxon>Lichtheimiaceae</taxon>
        <taxon>Circinella</taxon>
    </lineage>
</organism>
<dbReference type="Gene3D" id="1.10.10.10">
    <property type="entry name" value="Winged helix-like DNA-binding domain superfamily/Winged helix DNA-binding domain"/>
    <property type="match status" value="1"/>
</dbReference>
<feature type="region of interest" description="Disordered" evidence="19">
    <location>
        <begin position="1"/>
        <end position="69"/>
    </location>
</feature>
<evidence type="ECO:0000313" key="21">
    <source>
        <dbReference type="EMBL" id="KAG2225466.1"/>
    </source>
</evidence>
<keyword evidence="12" id="KW-0539">Nucleus</keyword>
<keyword evidence="6" id="KW-0156">Chromatin regulator</keyword>
<feature type="domain" description="MYST-type HAT" evidence="20">
    <location>
        <begin position="266"/>
        <end position="538"/>
    </location>
</feature>
<comment type="catalytic activity">
    <reaction evidence="14">
        <text>2-hydroxyisobutanoyl-CoA + L-lysyl-[protein] = N(6)-(2-hydroxyisobutanoyl)-L-lysyl-[protein] + CoA + H(+)</text>
        <dbReference type="Rhea" id="RHEA:24180"/>
        <dbReference type="Rhea" id="RHEA-COMP:9752"/>
        <dbReference type="Rhea" id="RHEA-COMP:15921"/>
        <dbReference type="ChEBI" id="CHEBI:15378"/>
        <dbReference type="ChEBI" id="CHEBI:29969"/>
        <dbReference type="ChEBI" id="CHEBI:57287"/>
        <dbReference type="ChEBI" id="CHEBI:131780"/>
        <dbReference type="ChEBI" id="CHEBI:144968"/>
    </reaction>
    <physiologicalReaction direction="left-to-right" evidence="14">
        <dbReference type="Rhea" id="RHEA:24181"/>
    </physiologicalReaction>
</comment>
<evidence type="ECO:0000256" key="11">
    <source>
        <dbReference type="ARBA" id="ARBA00023204"/>
    </source>
</evidence>
<evidence type="ECO:0000256" key="5">
    <source>
        <dbReference type="ARBA" id="ARBA00022763"/>
    </source>
</evidence>
<proteinExistence type="inferred from homology"/>
<keyword evidence="7" id="KW-0007">Acetylation</keyword>
<dbReference type="FunFam" id="3.30.60.60:FF:000001">
    <property type="entry name" value="Histone acetyltransferase"/>
    <property type="match status" value="1"/>
</dbReference>
<dbReference type="PROSITE" id="PS51726">
    <property type="entry name" value="MYST_HAT"/>
    <property type="match status" value="1"/>
</dbReference>
<dbReference type="InterPro" id="IPR016197">
    <property type="entry name" value="Chromo-like_dom_sf"/>
</dbReference>
<dbReference type="InterPro" id="IPR050603">
    <property type="entry name" value="MYST_HAT"/>
</dbReference>
<evidence type="ECO:0000256" key="15">
    <source>
        <dbReference type="ARBA" id="ARBA00047752"/>
    </source>
</evidence>
<comment type="catalytic activity">
    <reaction evidence="17">
        <text>L-lysyl-[histone] + acetyl-CoA = N(6)-acetyl-L-lysyl-[histone] + CoA + H(+)</text>
        <dbReference type="Rhea" id="RHEA:21992"/>
        <dbReference type="Rhea" id="RHEA-COMP:9845"/>
        <dbReference type="Rhea" id="RHEA-COMP:11338"/>
        <dbReference type="ChEBI" id="CHEBI:15378"/>
        <dbReference type="ChEBI" id="CHEBI:29969"/>
        <dbReference type="ChEBI" id="CHEBI:57287"/>
        <dbReference type="ChEBI" id="CHEBI:57288"/>
        <dbReference type="ChEBI" id="CHEBI:61930"/>
        <dbReference type="EC" id="2.3.1.48"/>
    </reaction>
    <physiologicalReaction direction="left-to-right" evidence="17">
        <dbReference type="Rhea" id="RHEA:21993"/>
    </physiologicalReaction>
</comment>
<name>A0A8H7SC23_9FUNG</name>
<keyword evidence="22" id="KW-1185">Reference proteome</keyword>
<comment type="catalytic activity">
    <reaction evidence="15">
        <text>(2E)-butenoyl-CoA + L-lysyl-[protein] = N(6)-(2E)-butenoyl-L-lysyl-[protein] + CoA + H(+)</text>
        <dbReference type="Rhea" id="RHEA:53908"/>
        <dbReference type="Rhea" id="RHEA-COMP:9752"/>
        <dbReference type="Rhea" id="RHEA-COMP:13707"/>
        <dbReference type="ChEBI" id="CHEBI:15378"/>
        <dbReference type="ChEBI" id="CHEBI:29969"/>
        <dbReference type="ChEBI" id="CHEBI:57287"/>
        <dbReference type="ChEBI" id="CHEBI:57332"/>
        <dbReference type="ChEBI" id="CHEBI:137954"/>
    </reaction>
    <physiologicalReaction direction="left-to-right" evidence="15">
        <dbReference type="Rhea" id="RHEA:53909"/>
    </physiologicalReaction>
</comment>
<evidence type="ECO:0000256" key="19">
    <source>
        <dbReference type="SAM" id="MobiDB-lite"/>
    </source>
</evidence>
<dbReference type="InterPro" id="IPR016181">
    <property type="entry name" value="Acyl_CoA_acyltransferase"/>
</dbReference>
<evidence type="ECO:0000259" key="20">
    <source>
        <dbReference type="PROSITE" id="PS51726"/>
    </source>
</evidence>
<dbReference type="CDD" id="cd04301">
    <property type="entry name" value="NAT_SF"/>
    <property type="match status" value="1"/>
</dbReference>
<keyword evidence="10" id="KW-0804">Transcription</keyword>
<feature type="compositionally biased region" description="Low complexity" evidence="19">
    <location>
        <begin position="194"/>
        <end position="210"/>
    </location>
</feature>
<dbReference type="Pfam" id="PF17772">
    <property type="entry name" value="zf-MYST"/>
    <property type="match status" value="1"/>
</dbReference>
<feature type="compositionally biased region" description="Polar residues" evidence="19">
    <location>
        <begin position="164"/>
        <end position="183"/>
    </location>
</feature>
<keyword evidence="5" id="KW-0227">DNA damage</keyword>
<evidence type="ECO:0000256" key="14">
    <source>
        <dbReference type="ARBA" id="ARBA00047557"/>
    </source>
</evidence>
<dbReference type="Gene3D" id="2.30.30.140">
    <property type="match status" value="1"/>
</dbReference>
<dbReference type="GO" id="GO:0005634">
    <property type="term" value="C:nucleus"/>
    <property type="evidence" value="ECO:0007669"/>
    <property type="project" value="UniProtKB-SubCell"/>
</dbReference>
<dbReference type="SUPFAM" id="SSF55729">
    <property type="entry name" value="Acyl-CoA N-acyltransferases (Nat)"/>
    <property type="match status" value="1"/>
</dbReference>
<dbReference type="Proteomes" id="UP000646827">
    <property type="component" value="Unassembled WGS sequence"/>
</dbReference>
<gene>
    <name evidence="21" type="ORF">INT45_010293</name>
</gene>
<dbReference type="AlphaFoldDB" id="A0A8H7SC23"/>
<comment type="similarity">
    <text evidence="2">Belongs to the MYST (SAS/MOZ) family.</text>
</comment>
<keyword evidence="4" id="KW-0808">Transferase</keyword>
<dbReference type="SMART" id="SM00298">
    <property type="entry name" value="CHROMO"/>
    <property type="match status" value="1"/>
</dbReference>
<feature type="region of interest" description="Disordered" evidence="19">
    <location>
        <begin position="142"/>
        <end position="216"/>
    </location>
</feature>
<evidence type="ECO:0000313" key="22">
    <source>
        <dbReference type="Proteomes" id="UP000646827"/>
    </source>
</evidence>
<dbReference type="GO" id="GO:0006357">
    <property type="term" value="P:regulation of transcription by RNA polymerase II"/>
    <property type="evidence" value="ECO:0007669"/>
    <property type="project" value="TreeGrafter"/>
</dbReference>
<feature type="compositionally biased region" description="Basic and acidic residues" evidence="19">
    <location>
        <begin position="142"/>
        <end position="155"/>
    </location>
</feature>
<feature type="compositionally biased region" description="Low complexity" evidence="19">
    <location>
        <begin position="41"/>
        <end position="57"/>
    </location>
</feature>
<dbReference type="InterPro" id="IPR036388">
    <property type="entry name" value="WH-like_DNA-bd_sf"/>
</dbReference>
<evidence type="ECO:0000256" key="8">
    <source>
        <dbReference type="ARBA" id="ARBA00023015"/>
    </source>
</evidence>
<dbReference type="EMBL" id="JAEPRB010000027">
    <property type="protein sequence ID" value="KAG2225466.1"/>
    <property type="molecule type" value="Genomic_DNA"/>
</dbReference>